<name>A0A845MAY8_9PROT</name>
<organism evidence="2 3">
    <name type="scientific">Sneathiella chungangensis</name>
    <dbReference type="NCBI Taxonomy" id="1418234"/>
    <lineage>
        <taxon>Bacteria</taxon>
        <taxon>Pseudomonadati</taxon>
        <taxon>Pseudomonadota</taxon>
        <taxon>Alphaproteobacteria</taxon>
        <taxon>Sneathiellales</taxon>
        <taxon>Sneathiellaceae</taxon>
        <taxon>Sneathiella</taxon>
    </lineage>
</organism>
<reference evidence="2 3" key="1">
    <citation type="journal article" date="2014" name="Int. J. Syst. Evol. Microbiol.">
        <title>Sneathiella chungangensis sp. nov., isolated from a marine sand, and emended description of the genus Sneathiella.</title>
        <authorList>
            <person name="Siamphan C."/>
            <person name="Kim H."/>
            <person name="Lee J.S."/>
            <person name="Kim W."/>
        </authorList>
    </citation>
    <scope>NUCLEOTIDE SEQUENCE [LARGE SCALE GENOMIC DNA]</scope>
    <source>
        <strain evidence="2 3">KCTC 32476</strain>
    </source>
</reference>
<keyword evidence="1" id="KW-0472">Membrane</keyword>
<evidence type="ECO:0000313" key="2">
    <source>
        <dbReference type="EMBL" id="MZR21338.1"/>
    </source>
</evidence>
<sequence>MSLKYLNVKLGIFALGLVVLIALAAVFGAGEQARAATPTADCVGPLSKQEKASCEEAAQATGSGFGTMVAWFFPATENHLLKSEAILAKNTENGAGSAEQESSGILPRDALLLFGVALLGIIYLGRRRRKIRIDRK</sequence>
<keyword evidence="3" id="KW-1185">Reference proteome</keyword>
<accession>A0A845MAY8</accession>
<comment type="caution">
    <text evidence="2">The sequence shown here is derived from an EMBL/GenBank/DDBJ whole genome shotgun (WGS) entry which is preliminary data.</text>
</comment>
<dbReference type="RefSeq" id="WP_161337738.1">
    <property type="nucleotide sequence ID" value="NZ_JBHSDG010000002.1"/>
</dbReference>
<feature type="transmembrane region" description="Helical" evidence="1">
    <location>
        <begin position="110"/>
        <end position="126"/>
    </location>
</feature>
<keyword evidence="1" id="KW-1133">Transmembrane helix</keyword>
<evidence type="ECO:0000256" key="1">
    <source>
        <dbReference type="SAM" id="Phobius"/>
    </source>
</evidence>
<protein>
    <submittedName>
        <fullName evidence="2">Uncharacterized protein</fullName>
    </submittedName>
</protein>
<dbReference type="EMBL" id="WTVA01000001">
    <property type="protein sequence ID" value="MZR21338.1"/>
    <property type="molecule type" value="Genomic_DNA"/>
</dbReference>
<dbReference type="Proteomes" id="UP000445696">
    <property type="component" value="Unassembled WGS sequence"/>
</dbReference>
<proteinExistence type="predicted"/>
<keyword evidence="1" id="KW-0812">Transmembrane</keyword>
<dbReference type="AlphaFoldDB" id="A0A845MAY8"/>
<gene>
    <name evidence="2" type="ORF">GQF03_03250</name>
</gene>
<evidence type="ECO:0000313" key="3">
    <source>
        <dbReference type="Proteomes" id="UP000445696"/>
    </source>
</evidence>